<dbReference type="InterPro" id="IPR055170">
    <property type="entry name" value="GFO_IDH_MocA-like_dom"/>
</dbReference>
<name>A0A381NTD1_9ZZZZ</name>
<feature type="domain" description="GFO/IDH/MocA-like oxidoreductase" evidence="3">
    <location>
        <begin position="137"/>
        <end position="270"/>
    </location>
</feature>
<reference evidence="4" key="1">
    <citation type="submission" date="2018-05" db="EMBL/GenBank/DDBJ databases">
        <authorList>
            <person name="Lanie J.A."/>
            <person name="Ng W.-L."/>
            <person name="Kazmierczak K.M."/>
            <person name="Andrzejewski T.M."/>
            <person name="Davidsen T.M."/>
            <person name="Wayne K.J."/>
            <person name="Tettelin H."/>
            <person name="Glass J.I."/>
            <person name="Rusch D."/>
            <person name="Podicherti R."/>
            <person name="Tsui H.-C.T."/>
            <person name="Winkler M.E."/>
        </authorList>
    </citation>
    <scope>NUCLEOTIDE SEQUENCE</scope>
</reference>
<sequence length="393" mass="42697">MIGVREADVCGVWSPNREHAETTAALARDLDVGMARAFPTIEAMVSDPAIDAVWLCGPNHTRVQNIDAICAAVERGATLRGVACEKPLARTVAEAKEITARVDAVGLRHGYLENQLFSPAVTKGRDLLWRRGAALTGRPYLARAAEEHSGPHTPWFWRGDLQGGGVLNDMMCHSIEVVRHLLTAPGAPRGSIRPRRITGHIASLKWTRPDYSDKLRKRMGNDLDYTARPAEDFASVTVEYEAENGAPLLGEASTSWSYVGAGLRLSMELLGPEYSMSLNSLDSGLKLFFSREVQGEAGEELVEKQNADVGLMPVVVDEVGEYGYTAENRHMARAFLNGGSPDLTFDDGVEVVELLMTAYMSAEQGRTLPFRPEGLGTFVPAVATGTWKGWGAS</sequence>
<dbReference type="InterPro" id="IPR000683">
    <property type="entry name" value="Gfo/Idh/MocA-like_OxRdtase_N"/>
</dbReference>
<dbReference type="GO" id="GO:0000166">
    <property type="term" value="F:nucleotide binding"/>
    <property type="evidence" value="ECO:0007669"/>
    <property type="project" value="InterPro"/>
</dbReference>
<organism evidence="4">
    <name type="scientific">marine metagenome</name>
    <dbReference type="NCBI Taxonomy" id="408172"/>
    <lineage>
        <taxon>unclassified sequences</taxon>
        <taxon>metagenomes</taxon>
        <taxon>ecological metagenomes</taxon>
    </lineage>
</organism>
<evidence type="ECO:0000256" key="1">
    <source>
        <dbReference type="ARBA" id="ARBA00023002"/>
    </source>
</evidence>
<dbReference type="Gene3D" id="3.30.360.10">
    <property type="entry name" value="Dihydrodipicolinate Reductase, domain 2"/>
    <property type="match status" value="1"/>
</dbReference>
<dbReference type="Gene3D" id="3.40.50.720">
    <property type="entry name" value="NAD(P)-binding Rossmann-like Domain"/>
    <property type="match status" value="1"/>
</dbReference>
<evidence type="ECO:0000259" key="3">
    <source>
        <dbReference type="Pfam" id="PF22725"/>
    </source>
</evidence>
<dbReference type="Pfam" id="PF01408">
    <property type="entry name" value="GFO_IDH_MocA"/>
    <property type="match status" value="1"/>
</dbReference>
<dbReference type="AlphaFoldDB" id="A0A381NTD1"/>
<dbReference type="Pfam" id="PF22725">
    <property type="entry name" value="GFO_IDH_MocA_C3"/>
    <property type="match status" value="1"/>
</dbReference>
<dbReference type="SUPFAM" id="SSF55347">
    <property type="entry name" value="Glyceraldehyde-3-phosphate dehydrogenase-like, C-terminal domain"/>
    <property type="match status" value="1"/>
</dbReference>
<feature type="domain" description="Gfo/Idh/MocA-like oxidoreductase N-terminal" evidence="2">
    <location>
        <begin position="6"/>
        <end position="106"/>
    </location>
</feature>
<keyword evidence="1" id="KW-0560">Oxidoreductase</keyword>
<dbReference type="SUPFAM" id="SSF51735">
    <property type="entry name" value="NAD(P)-binding Rossmann-fold domains"/>
    <property type="match status" value="1"/>
</dbReference>
<dbReference type="InterPro" id="IPR036291">
    <property type="entry name" value="NAD(P)-bd_dom_sf"/>
</dbReference>
<protein>
    <submittedName>
        <fullName evidence="4">Uncharacterized protein</fullName>
    </submittedName>
</protein>
<dbReference type="EMBL" id="UINC01000583">
    <property type="protein sequence ID" value="SUZ57852.1"/>
    <property type="molecule type" value="Genomic_DNA"/>
</dbReference>
<accession>A0A381NTD1</accession>
<dbReference type="PANTHER" id="PTHR43818:SF11">
    <property type="entry name" value="BCDNA.GH03377"/>
    <property type="match status" value="1"/>
</dbReference>
<dbReference type="InterPro" id="IPR050463">
    <property type="entry name" value="Gfo/Idh/MocA_oxidrdct_glycsds"/>
</dbReference>
<dbReference type="PANTHER" id="PTHR43818">
    <property type="entry name" value="BCDNA.GH03377"/>
    <property type="match status" value="1"/>
</dbReference>
<proteinExistence type="predicted"/>
<dbReference type="GO" id="GO:0016491">
    <property type="term" value="F:oxidoreductase activity"/>
    <property type="evidence" value="ECO:0007669"/>
    <property type="project" value="UniProtKB-KW"/>
</dbReference>
<evidence type="ECO:0000259" key="2">
    <source>
        <dbReference type="Pfam" id="PF01408"/>
    </source>
</evidence>
<evidence type="ECO:0000313" key="4">
    <source>
        <dbReference type="EMBL" id="SUZ57852.1"/>
    </source>
</evidence>
<gene>
    <name evidence="4" type="ORF">METZ01_LOCUS10706</name>
</gene>